<evidence type="ECO:0000313" key="3">
    <source>
        <dbReference type="Proteomes" id="UP000549882"/>
    </source>
</evidence>
<dbReference type="GO" id="GO:0006355">
    <property type="term" value="P:regulation of DNA-templated transcription"/>
    <property type="evidence" value="ECO:0007669"/>
    <property type="project" value="InterPro"/>
</dbReference>
<name>A0A7W8XWZ7_9HYPH</name>
<evidence type="ECO:0000256" key="1">
    <source>
        <dbReference type="SAM" id="MobiDB-lite"/>
    </source>
</evidence>
<feature type="region of interest" description="Disordered" evidence="1">
    <location>
        <begin position="1"/>
        <end position="64"/>
    </location>
</feature>
<comment type="caution">
    <text evidence="2">The sequence shown here is derived from an EMBL/GenBank/DDBJ whole genome shotgun (WGS) entry which is preliminary data.</text>
</comment>
<dbReference type="EMBL" id="JACHBI010000017">
    <property type="protein sequence ID" value="MBB5577137.1"/>
    <property type="molecule type" value="Genomic_DNA"/>
</dbReference>
<dbReference type="Gene3D" id="1.10.1220.10">
    <property type="entry name" value="Met repressor-like"/>
    <property type="match status" value="1"/>
</dbReference>
<dbReference type="AlphaFoldDB" id="A0A7W8XWZ7"/>
<dbReference type="RefSeq" id="WP_246451569.1">
    <property type="nucleotide sequence ID" value="NZ_JACHBI010000017.1"/>
</dbReference>
<keyword evidence="3" id="KW-1185">Reference proteome</keyword>
<evidence type="ECO:0000313" key="2">
    <source>
        <dbReference type="EMBL" id="MBB5577137.1"/>
    </source>
</evidence>
<accession>A0A7W8XWZ7</accession>
<organism evidence="2 3">
    <name type="scientific">Rhizobium paranaense</name>
    <dbReference type="NCBI Taxonomy" id="1650438"/>
    <lineage>
        <taxon>Bacteria</taxon>
        <taxon>Pseudomonadati</taxon>
        <taxon>Pseudomonadota</taxon>
        <taxon>Alphaproteobacteria</taxon>
        <taxon>Hyphomicrobiales</taxon>
        <taxon>Rhizobiaceae</taxon>
        <taxon>Rhizobium/Agrobacterium group</taxon>
        <taxon>Rhizobium</taxon>
    </lineage>
</organism>
<dbReference type="Proteomes" id="UP000549882">
    <property type="component" value="Unassembled WGS sequence"/>
</dbReference>
<proteinExistence type="predicted"/>
<dbReference type="SUPFAM" id="SSF47598">
    <property type="entry name" value="Ribbon-helix-helix"/>
    <property type="match status" value="1"/>
</dbReference>
<reference evidence="2 3" key="1">
    <citation type="submission" date="2020-08" db="EMBL/GenBank/DDBJ databases">
        <title>Genomic Encyclopedia of Type Strains, Phase IV (KMG-V): Genome sequencing to study the core and pangenomes of soil and plant-associated prokaryotes.</title>
        <authorList>
            <person name="Whitman W."/>
        </authorList>
    </citation>
    <scope>NUCLEOTIDE SEQUENCE [LARGE SCALE GENOMIC DNA]</scope>
    <source>
        <strain evidence="2 3">SEMIA 4064</strain>
    </source>
</reference>
<dbReference type="InterPro" id="IPR013321">
    <property type="entry name" value="Arc_rbn_hlx_hlx"/>
</dbReference>
<dbReference type="InterPro" id="IPR010985">
    <property type="entry name" value="Ribbon_hlx_hlx"/>
</dbReference>
<protein>
    <submittedName>
        <fullName evidence="2">Uncharacterized protein</fullName>
    </submittedName>
</protein>
<sequence>MSKAGLGLGDFIIAPRTEQRERSRQEPMERKPTTSPATIPAAERGETKILPGLSGQARREKATSRAIVREDARLALKNLKRTKEREAKFYVNVALDYDTKARLKKAAHENDVNMTVIMQTAIDTYLKDNGY</sequence>
<feature type="compositionally biased region" description="Basic and acidic residues" evidence="1">
    <location>
        <begin position="17"/>
        <end position="32"/>
    </location>
</feature>
<gene>
    <name evidence="2" type="ORF">GGD50_005788</name>
</gene>